<dbReference type="EMBL" id="MKGR01000014">
    <property type="protein sequence ID" value="OKP06226.1"/>
    <property type="molecule type" value="Genomic_DNA"/>
</dbReference>
<proteinExistence type="predicted"/>
<accession>A0A1Q5U170</accession>
<comment type="caution">
    <text evidence="1">The sequence shown here is derived from an EMBL/GenBank/DDBJ whole genome shotgun (WGS) entry which is preliminary data.</text>
</comment>
<dbReference type="AlphaFoldDB" id="A0A1Q5U170"/>
<dbReference type="OrthoDB" id="5298629at2"/>
<dbReference type="SUPFAM" id="SSF54637">
    <property type="entry name" value="Thioesterase/thiol ester dehydrase-isomerase"/>
    <property type="match status" value="1"/>
</dbReference>
<sequence length="138" mass="16242">MTTEKILQERKFNNIRFNQNDSIDFAKEFDPNPIHLKENSYNPFIKKRCVSGIYVQSVINKILLHSDIYEGLVCATNVSVKFIRPVIPESPLLLVCHYEDYSHRKSRKYIFRKIKCILKEEISNMILVEYKVTNIIGC</sequence>
<keyword evidence="2" id="KW-1185">Reference proteome</keyword>
<dbReference type="RefSeq" id="WP_074020268.1">
    <property type="nucleotide sequence ID" value="NZ_CAWMWP010000037.1"/>
</dbReference>
<name>A0A1Q5U170_9GAMM</name>
<reference evidence="1 2" key="1">
    <citation type="submission" date="2016-09" db="EMBL/GenBank/DDBJ databases">
        <title>Xenorhabdus thuongxuanensis sp. nov. and Xenorhabdus eapokensis sp. nov., isolated from Steinernema species.</title>
        <authorList>
            <person name="Kaempfer P."/>
            <person name="Tobias N.J."/>
            <person name="Phan Ke L."/>
            <person name="Bode H.B."/>
            <person name="Glaeser S.P."/>
        </authorList>
    </citation>
    <scope>NUCLEOTIDE SEQUENCE [LARGE SCALE GENOMIC DNA]</scope>
    <source>
        <strain evidence="1 2">30TX1</strain>
    </source>
</reference>
<gene>
    <name evidence="1" type="ORF">Xentx_02196</name>
</gene>
<evidence type="ECO:0000313" key="1">
    <source>
        <dbReference type="EMBL" id="OKP06226.1"/>
    </source>
</evidence>
<dbReference type="Proteomes" id="UP000186277">
    <property type="component" value="Unassembled WGS sequence"/>
</dbReference>
<evidence type="ECO:0000313" key="2">
    <source>
        <dbReference type="Proteomes" id="UP000186277"/>
    </source>
</evidence>
<protein>
    <submittedName>
        <fullName evidence="1">Uncharacterized protein</fullName>
    </submittedName>
</protein>
<dbReference type="Gene3D" id="3.10.129.10">
    <property type="entry name" value="Hotdog Thioesterase"/>
    <property type="match status" value="1"/>
</dbReference>
<dbReference type="InterPro" id="IPR029069">
    <property type="entry name" value="HotDog_dom_sf"/>
</dbReference>
<organism evidence="1 2">
    <name type="scientific">Xenorhabdus thuongxuanensis</name>
    <dbReference type="NCBI Taxonomy" id="1873484"/>
    <lineage>
        <taxon>Bacteria</taxon>
        <taxon>Pseudomonadati</taxon>
        <taxon>Pseudomonadota</taxon>
        <taxon>Gammaproteobacteria</taxon>
        <taxon>Enterobacterales</taxon>
        <taxon>Morganellaceae</taxon>
        <taxon>Xenorhabdus</taxon>
    </lineage>
</organism>